<dbReference type="InterPro" id="IPR001296">
    <property type="entry name" value="Glyco_trans_1"/>
</dbReference>
<dbReference type="Pfam" id="PF13579">
    <property type="entry name" value="Glyco_trans_4_4"/>
    <property type="match status" value="1"/>
</dbReference>
<feature type="domain" description="Glycosyltransferase subfamily 4-like N-terminal" evidence="2">
    <location>
        <begin position="50"/>
        <end position="160"/>
    </location>
</feature>
<evidence type="ECO:0000313" key="4">
    <source>
        <dbReference type="Proteomes" id="UP000561181"/>
    </source>
</evidence>
<dbReference type="GO" id="GO:0016757">
    <property type="term" value="F:glycosyltransferase activity"/>
    <property type="evidence" value="ECO:0007669"/>
    <property type="project" value="InterPro"/>
</dbReference>
<feature type="domain" description="Glycosyl transferase family 1" evidence="1">
    <location>
        <begin position="200"/>
        <end position="355"/>
    </location>
</feature>
<dbReference type="PANTHER" id="PTHR12526:SF630">
    <property type="entry name" value="GLYCOSYLTRANSFERASE"/>
    <property type="match status" value="1"/>
</dbReference>
<dbReference type="AlphaFoldDB" id="A0A848QG56"/>
<accession>A0A848QG56</accession>
<dbReference type="Pfam" id="PF00534">
    <property type="entry name" value="Glycos_transf_1"/>
    <property type="match status" value="1"/>
</dbReference>
<dbReference type="EMBL" id="JABCRE010000003">
    <property type="protein sequence ID" value="NMW32601.1"/>
    <property type="molecule type" value="Genomic_DNA"/>
</dbReference>
<dbReference type="PANTHER" id="PTHR12526">
    <property type="entry name" value="GLYCOSYLTRANSFERASE"/>
    <property type="match status" value="1"/>
</dbReference>
<reference evidence="3 4" key="1">
    <citation type="submission" date="2020-04" db="EMBL/GenBank/DDBJ databases">
        <authorList>
            <person name="Liu A."/>
        </authorList>
    </citation>
    <scope>NUCLEOTIDE SEQUENCE [LARGE SCALE GENOMIC DNA]</scope>
    <source>
        <strain evidence="3 4">RZ02</strain>
    </source>
</reference>
<proteinExistence type="predicted"/>
<dbReference type="InterPro" id="IPR028098">
    <property type="entry name" value="Glyco_trans_4-like_N"/>
</dbReference>
<keyword evidence="4" id="KW-1185">Reference proteome</keyword>
<dbReference type="Proteomes" id="UP000561181">
    <property type="component" value="Unassembled WGS sequence"/>
</dbReference>
<keyword evidence="3" id="KW-0808">Transferase</keyword>
<protein>
    <submittedName>
        <fullName evidence="3">Glycosyltransferase</fullName>
    </submittedName>
</protein>
<dbReference type="SUPFAM" id="SSF53756">
    <property type="entry name" value="UDP-Glycosyltransferase/glycogen phosphorylase"/>
    <property type="match status" value="1"/>
</dbReference>
<dbReference type="Gene3D" id="3.40.50.2000">
    <property type="entry name" value="Glycogen Phosphorylase B"/>
    <property type="match status" value="2"/>
</dbReference>
<name>A0A848QG56_9SPHN</name>
<sequence length="379" mass="42140">MKNKKTIAVIMHSVVNFKFFWIPIIHKLAEEFSIIVYVGNDDPEFLKTLDVPCRIVELPLRRRIEPLADLRALIALCQELRKERPDLVQTVTPKGGLLGMLASALVRVPKRVHTFQGQVWATRTGLSRWIFKYIDWFIARLSTSQLADSQTQLDFLRTEGVLTSEQGAVIGAGSISGVDLSRFHPAVKKEAELLGEIDNAANEWVIMFLGRMNIDKGLLILGEAFEIAQKRIARPLRLVLVGPDEADIEPILKQKIGSSLTTRGYTANPEHYIALSDVIVLPSFREGFGSILIEAAAMGKPTVASRIYGIDCAVRDRETGILVEPGNAEELANALVELATDGELYAAFAKQGREMAVSDFDQDTVIKALGHYYRQRLEA</sequence>
<dbReference type="RefSeq" id="WP_170013327.1">
    <property type="nucleotide sequence ID" value="NZ_JABCRE010000003.1"/>
</dbReference>
<evidence type="ECO:0000259" key="1">
    <source>
        <dbReference type="Pfam" id="PF00534"/>
    </source>
</evidence>
<gene>
    <name evidence="3" type="ORF">HKD42_11060</name>
</gene>
<evidence type="ECO:0000313" key="3">
    <source>
        <dbReference type="EMBL" id="NMW32601.1"/>
    </source>
</evidence>
<comment type="caution">
    <text evidence="3">The sequence shown here is derived from an EMBL/GenBank/DDBJ whole genome shotgun (WGS) entry which is preliminary data.</text>
</comment>
<evidence type="ECO:0000259" key="2">
    <source>
        <dbReference type="Pfam" id="PF13579"/>
    </source>
</evidence>
<organism evidence="3 4">
    <name type="scientific">Pontixanthobacter rizhaonensis</name>
    <dbReference type="NCBI Taxonomy" id="2730337"/>
    <lineage>
        <taxon>Bacteria</taxon>
        <taxon>Pseudomonadati</taxon>
        <taxon>Pseudomonadota</taxon>
        <taxon>Alphaproteobacteria</taxon>
        <taxon>Sphingomonadales</taxon>
        <taxon>Erythrobacteraceae</taxon>
        <taxon>Pontixanthobacter</taxon>
    </lineage>
</organism>